<comment type="caution">
    <text evidence="2">The sequence shown here is derived from an EMBL/GenBank/DDBJ whole genome shotgun (WGS) entry which is preliminary data.</text>
</comment>
<proteinExistence type="predicted"/>
<sequence length="121" mass="14075">MSTDHSIKIPNFTKSIAISSIVISIISLGIIGGLGAPVLLGPRCTTNFFHFNIDYRLGVEEVEDTIIREPYYKMLRLYDKHPNWHFTIECQAEMIDQIYNNNEYKEIKNLTNKLLERKQLE</sequence>
<keyword evidence="1" id="KW-0812">Transmembrane</keyword>
<organism evidence="2">
    <name type="scientific">marine sediment metagenome</name>
    <dbReference type="NCBI Taxonomy" id="412755"/>
    <lineage>
        <taxon>unclassified sequences</taxon>
        <taxon>metagenomes</taxon>
        <taxon>ecological metagenomes</taxon>
    </lineage>
</organism>
<evidence type="ECO:0000313" key="2">
    <source>
        <dbReference type="EMBL" id="GAG40961.1"/>
    </source>
</evidence>
<reference evidence="2" key="1">
    <citation type="journal article" date="2014" name="Front. Microbiol.">
        <title>High frequency of phylogenetically diverse reductive dehalogenase-homologous genes in deep subseafloor sedimentary metagenomes.</title>
        <authorList>
            <person name="Kawai M."/>
            <person name="Futagami T."/>
            <person name="Toyoda A."/>
            <person name="Takaki Y."/>
            <person name="Nishi S."/>
            <person name="Hori S."/>
            <person name="Arai W."/>
            <person name="Tsubouchi T."/>
            <person name="Morono Y."/>
            <person name="Uchiyama I."/>
            <person name="Ito T."/>
            <person name="Fujiyama A."/>
            <person name="Inagaki F."/>
            <person name="Takami H."/>
        </authorList>
    </citation>
    <scope>NUCLEOTIDE SEQUENCE</scope>
    <source>
        <strain evidence="2">Expedition CK06-06</strain>
    </source>
</reference>
<dbReference type="EMBL" id="BARS01042295">
    <property type="protein sequence ID" value="GAG40961.1"/>
    <property type="molecule type" value="Genomic_DNA"/>
</dbReference>
<keyword evidence="1" id="KW-0472">Membrane</keyword>
<evidence type="ECO:0000256" key="1">
    <source>
        <dbReference type="SAM" id="Phobius"/>
    </source>
</evidence>
<keyword evidence="1" id="KW-1133">Transmembrane helix</keyword>
<dbReference type="AlphaFoldDB" id="X0YWK7"/>
<name>X0YWK7_9ZZZZ</name>
<gene>
    <name evidence="2" type="ORF">S01H1_64193</name>
</gene>
<protein>
    <submittedName>
        <fullName evidence="2">Uncharacterized protein</fullName>
    </submittedName>
</protein>
<accession>X0YWK7</accession>
<feature type="transmembrane region" description="Helical" evidence="1">
    <location>
        <begin position="16"/>
        <end position="40"/>
    </location>
</feature>